<dbReference type="Proteomes" id="UP000435112">
    <property type="component" value="Unassembled WGS sequence"/>
</dbReference>
<dbReference type="OrthoDB" id="140382at2759"/>
<sequence length="520" mass="56988">MLQEELMVAGHPVLEDVQSALAHVETRAQQHAADMERRMERFMSSTCGTLADVEARLQNQLEDALRATQSVVMTAATDTARSHIAYTDEVVGRVHSQLEAALESYDAHARAAQEYSGAAQLQACQAHFSETIDSTRHWLEESVSCQTRASIDGTKVLLEEEIATEREHTIDRITQLETRMQLKLDEAVTALAESCAAVEIRAKADTEGLVNVVGDKIQACETHLHNVVDEEVAEVEKRMQVSLDAALKAVELQTSDRLRVTEARLNQNMHAFQLRAQHDLQSGIGSRLEIHLNDLLQASTAHLSTDTTKQVVAEVLQSEARILHTQNNHHQQLQETQADAMKQLEARLMAALRTSRSTDAAKTNKSMKAMEERLDNRMSTFISSAVAKELLKASNILEVTNNPADDNLQVAIGTGANAVGATSTGAPVKTSSLPQRHGRDISAIALATAPTEASMERSDGAVLTADNRTEKCESFSSEERCRGRAHTRKQSRATAAKPALVAPKQEAHPRHKTNRSALEC</sequence>
<feature type="region of interest" description="Disordered" evidence="1">
    <location>
        <begin position="474"/>
        <end position="520"/>
    </location>
</feature>
<evidence type="ECO:0000313" key="3">
    <source>
        <dbReference type="EMBL" id="KAE8960501.1"/>
    </source>
</evidence>
<evidence type="ECO:0000313" key="4">
    <source>
        <dbReference type="Proteomes" id="UP000429607"/>
    </source>
</evidence>
<feature type="non-terminal residue" evidence="2">
    <location>
        <position position="520"/>
    </location>
</feature>
<dbReference type="AlphaFoldDB" id="A0A6A3GTS2"/>
<proteinExistence type="predicted"/>
<reference evidence="4 5" key="1">
    <citation type="submission" date="2018-09" db="EMBL/GenBank/DDBJ databases">
        <title>Genomic investigation of the strawberry pathogen Phytophthora fragariae indicates pathogenicity is determined by transcriptional variation in three key races.</title>
        <authorList>
            <person name="Adams T.M."/>
            <person name="Armitage A.D."/>
            <person name="Sobczyk M.K."/>
            <person name="Bates H.J."/>
            <person name="Dunwell J.M."/>
            <person name="Nellist C.F."/>
            <person name="Harrison R.J."/>
        </authorList>
    </citation>
    <scope>NUCLEOTIDE SEQUENCE [LARGE SCALE GENOMIC DNA]</scope>
    <source>
        <strain evidence="3 4">SCRP249</strain>
        <strain evidence="2 5">SCRP324</strain>
    </source>
</reference>
<organism evidence="2 5">
    <name type="scientific">Phytophthora rubi</name>
    <dbReference type="NCBI Taxonomy" id="129364"/>
    <lineage>
        <taxon>Eukaryota</taxon>
        <taxon>Sar</taxon>
        <taxon>Stramenopiles</taxon>
        <taxon>Oomycota</taxon>
        <taxon>Peronosporomycetes</taxon>
        <taxon>Peronosporales</taxon>
        <taxon>Peronosporaceae</taxon>
        <taxon>Phytophthora</taxon>
    </lineage>
</organism>
<comment type="caution">
    <text evidence="2">The sequence shown here is derived from an EMBL/GenBank/DDBJ whole genome shotgun (WGS) entry which is preliminary data.</text>
</comment>
<gene>
    <name evidence="3" type="ORF">PR001_g30366</name>
    <name evidence="2" type="ORF">PR002_g30214</name>
</gene>
<dbReference type="Proteomes" id="UP000429607">
    <property type="component" value="Unassembled WGS sequence"/>
</dbReference>
<evidence type="ECO:0000256" key="1">
    <source>
        <dbReference type="SAM" id="MobiDB-lite"/>
    </source>
</evidence>
<evidence type="ECO:0000313" key="5">
    <source>
        <dbReference type="Proteomes" id="UP000435112"/>
    </source>
</evidence>
<evidence type="ECO:0000313" key="2">
    <source>
        <dbReference type="EMBL" id="KAE8960436.1"/>
    </source>
</evidence>
<dbReference type="EMBL" id="QXFV01006776">
    <property type="protein sequence ID" value="KAE8960501.1"/>
    <property type="molecule type" value="Genomic_DNA"/>
</dbReference>
<accession>A0A6A3GTS2</accession>
<name>A0A6A3GTS2_9STRA</name>
<dbReference type="EMBL" id="QXFU01006654">
    <property type="protein sequence ID" value="KAE8960436.1"/>
    <property type="molecule type" value="Genomic_DNA"/>
</dbReference>
<protein>
    <submittedName>
        <fullName evidence="2">Uncharacterized protein</fullName>
    </submittedName>
</protein>